<dbReference type="Pfam" id="PF22422">
    <property type="entry name" value="MGH1-like_GH"/>
    <property type="match status" value="2"/>
</dbReference>
<dbReference type="Gene3D" id="1.50.10.10">
    <property type="match status" value="1"/>
</dbReference>
<evidence type="ECO:0000313" key="2">
    <source>
        <dbReference type="EMBL" id="WOD15932.1"/>
    </source>
</evidence>
<evidence type="ECO:0000259" key="1">
    <source>
        <dbReference type="Pfam" id="PF22422"/>
    </source>
</evidence>
<protein>
    <submittedName>
        <fullName evidence="2">Glucosidase</fullName>
    </submittedName>
</protein>
<feature type="domain" description="Mannosylglycerate hydrolase MGH1-like glycoside hydrolase" evidence="1">
    <location>
        <begin position="423"/>
        <end position="528"/>
    </location>
</feature>
<dbReference type="InterPro" id="IPR004888">
    <property type="entry name" value="Glycoside_hydrolase_63"/>
</dbReference>
<dbReference type="InterPro" id="IPR012341">
    <property type="entry name" value="6hp_glycosidase-like_sf"/>
</dbReference>
<dbReference type="EMBL" id="CP136512">
    <property type="protein sequence ID" value="WOD15932.1"/>
    <property type="molecule type" value="Genomic_DNA"/>
</dbReference>
<proteinExistence type="predicted"/>
<dbReference type="SUPFAM" id="SSF48208">
    <property type="entry name" value="Six-hairpin glycosidases"/>
    <property type="match status" value="1"/>
</dbReference>
<dbReference type="PANTHER" id="PTHR10412">
    <property type="entry name" value="MANNOSYL-OLIGOSACCHARIDE GLUCOSIDASE"/>
    <property type="match status" value="1"/>
</dbReference>
<dbReference type="RefSeq" id="WP_317018368.1">
    <property type="nucleotide sequence ID" value="NZ_CP136512.1"/>
</dbReference>
<sequence length="932" mass="107563">MDPAIVDVTEQTRLNDAREKQVPWKKWGPYVSERQWGTVREDYSENGDAWNYFTHDQARSRAYKWGEDGLGGLCDDKQRLCFALALWNEQDPILKERLFGLTNSEGNHGEDVKEYYFYIDSTPTHSYMKYLYKYPQREYPYLDLVESNAKRSREELEYELLDTGVFDDDRYFDVFVEYAKADPEDILVRISVHNRAAEAAPLRVLPTLWFRNTWSWGVDPRKPMLSDAGPGAIRAVHPELGEYWFYCDGAPESIFTENESNAQRLWGKANASPYVKDAFHAYVVSGHCDAVNPARSGTKAAAHYVLDVPSCGSKTIRLRLTSTRVDNAFSDFESVFNSRIADADEFYQRIAPRSLTEDQRRVHRQALAGMLWSKQYYFFDVQHWLREHGSHPLLESARREVRNTEWFHMLNADIISMPDKWEYPWYAAWDLAFHTVSLALVDFDFAKEQLLLMLRSLYVHPSGQIPAYEWNFSDVNPPVHAAATLWLYKYEKGLGRADPRFLERSFQGLMLNFNWWVNRKDPAGRNVFAGGFLGLDNIGVFDRSAQLPTGGTLEQADGTAWMAFYCQSMLEMAIILTDYDPIYEEVAFKFVQHFMWIAYAMDRVGEHEDEMWDEHDGFFYDLLRLPDGQTMRLKVRSMVGLLPLCASSVFEGDSAHRYPKLMALVAQFRERYPELVAHIAPTDAGFIGYKERRLLSILNRRKLERVLGYLLDENEFLGPHGIRSLSRHHLEHPFVLHVDGQEFKVQYLPAESNTGMFGGNSNWRGPVWMPVNLLIVRALVQLHSFFGDEFKIQCPTGSGPHMTLFEVAQEIVRRLTGTFLRDANGRRPVYGGATKFQDDPHWRDLILFYEYFHGDNGAGLGASHQTGWTGLVAPLLDLFERVDAKTVLETDRWSVMAQVVKEQVGGEEVGEKRRREPAPSISRTYLYPKVSL</sequence>
<gene>
    <name evidence="2" type="ORF">RW095_22140</name>
</gene>
<keyword evidence="3" id="KW-1185">Reference proteome</keyword>
<dbReference type="InterPro" id="IPR054491">
    <property type="entry name" value="MGH1-like_GH"/>
</dbReference>
<organism evidence="2 3">
    <name type="scientific">Paraburkholderia kirstenboschensis</name>
    <dbReference type="NCBI Taxonomy" id="1245436"/>
    <lineage>
        <taxon>Bacteria</taxon>
        <taxon>Pseudomonadati</taxon>
        <taxon>Pseudomonadota</taxon>
        <taxon>Betaproteobacteria</taxon>
        <taxon>Burkholderiales</taxon>
        <taxon>Burkholderiaceae</taxon>
        <taxon>Paraburkholderia</taxon>
    </lineage>
</organism>
<name>A0ABZ0EI11_9BURK</name>
<reference evidence="2 3" key="1">
    <citation type="submission" date="2023-10" db="EMBL/GenBank/DDBJ databases">
        <title>Surface-active antibiotics is a multifunctional adaptation for post-fire microbes.</title>
        <authorList>
            <person name="Liu M.D."/>
            <person name="Du Y."/>
            <person name="Koupaei S.K."/>
            <person name="Kim N.R."/>
            <person name="Zhang W."/>
            <person name="Traxler M.F."/>
        </authorList>
    </citation>
    <scope>NUCLEOTIDE SEQUENCE [LARGE SCALE GENOMIC DNA]</scope>
    <source>
        <strain evidence="2 3">F3</strain>
    </source>
</reference>
<accession>A0ABZ0EI11</accession>
<feature type="domain" description="Mannosylglycerate hydrolase MGH1-like glycoside hydrolase" evidence="1">
    <location>
        <begin position="696"/>
        <end position="866"/>
    </location>
</feature>
<dbReference type="InterPro" id="IPR008928">
    <property type="entry name" value="6-hairpin_glycosidase_sf"/>
</dbReference>
<evidence type="ECO:0000313" key="3">
    <source>
        <dbReference type="Proteomes" id="UP001302652"/>
    </source>
</evidence>
<dbReference type="Proteomes" id="UP001302652">
    <property type="component" value="Chromosome 2"/>
</dbReference>
<dbReference type="PANTHER" id="PTHR10412:SF10">
    <property type="entry name" value="GLYCOSYL HYDROLASE FAMILY 63 C-TERMINAL DOMAIN-CONTAINING PROTEIN"/>
    <property type="match status" value="1"/>
</dbReference>